<dbReference type="PROSITE" id="PS50045">
    <property type="entry name" value="SIGMA54_INTERACT_4"/>
    <property type="match status" value="1"/>
</dbReference>
<evidence type="ECO:0000256" key="4">
    <source>
        <dbReference type="ARBA" id="ARBA00023015"/>
    </source>
</evidence>
<dbReference type="InterPro" id="IPR035965">
    <property type="entry name" value="PAS-like_dom_sf"/>
</dbReference>
<dbReference type="InterPro" id="IPR002078">
    <property type="entry name" value="Sigma_54_int"/>
</dbReference>
<dbReference type="InterPro" id="IPR003593">
    <property type="entry name" value="AAA+_ATPase"/>
</dbReference>
<organism evidence="11 12">
    <name type="scientific">Bacillus siamensis</name>
    <dbReference type="NCBI Taxonomy" id="659243"/>
    <lineage>
        <taxon>Bacteria</taxon>
        <taxon>Bacillati</taxon>
        <taxon>Bacillota</taxon>
        <taxon>Bacilli</taxon>
        <taxon>Bacillales</taxon>
        <taxon>Bacillaceae</taxon>
        <taxon>Bacillus</taxon>
        <taxon>Bacillus amyloliquefaciens group</taxon>
    </lineage>
</organism>
<keyword evidence="8" id="KW-0175">Coiled coil</keyword>
<evidence type="ECO:0000256" key="3">
    <source>
        <dbReference type="ARBA" id="ARBA00022840"/>
    </source>
</evidence>
<keyword evidence="1" id="KW-0547">Nucleotide-binding</keyword>
<dbReference type="GO" id="GO:0006355">
    <property type="term" value="P:regulation of DNA-templated transcription"/>
    <property type="evidence" value="ECO:0007669"/>
    <property type="project" value="InterPro"/>
</dbReference>
<dbReference type="InterPro" id="IPR000014">
    <property type="entry name" value="PAS"/>
</dbReference>
<gene>
    <name evidence="11" type="ORF">CWD84_01260</name>
</gene>
<dbReference type="PROSITE" id="PS00676">
    <property type="entry name" value="SIGMA54_INTERACT_2"/>
    <property type="match status" value="1"/>
</dbReference>
<evidence type="ECO:0000259" key="9">
    <source>
        <dbReference type="PROSITE" id="PS50045"/>
    </source>
</evidence>
<dbReference type="SUPFAM" id="SSF52540">
    <property type="entry name" value="P-loop containing nucleoside triphosphate hydrolases"/>
    <property type="match status" value="1"/>
</dbReference>
<dbReference type="RefSeq" id="WP_060965094.1">
    <property type="nucleotide sequence ID" value="NZ_CP025001.1"/>
</dbReference>
<dbReference type="Gene3D" id="1.10.8.60">
    <property type="match status" value="1"/>
</dbReference>
<dbReference type="Gene3D" id="1.10.10.60">
    <property type="entry name" value="Homeodomain-like"/>
    <property type="match status" value="1"/>
</dbReference>
<dbReference type="CDD" id="cd00009">
    <property type="entry name" value="AAA"/>
    <property type="match status" value="1"/>
</dbReference>
<dbReference type="SUPFAM" id="SSF55785">
    <property type="entry name" value="PYP-like sensor domain (PAS domain)"/>
    <property type="match status" value="1"/>
</dbReference>
<dbReference type="PROSITE" id="PS00675">
    <property type="entry name" value="SIGMA54_INTERACT_1"/>
    <property type="match status" value="1"/>
</dbReference>
<dbReference type="Pfam" id="PF00158">
    <property type="entry name" value="Sigma54_activat"/>
    <property type="match status" value="1"/>
</dbReference>
<dbReference type="InterPro" id="IPR025662">
    <property type="entry name" value="Sigma_54_int_dom_ATP-bd_1"/>
</dbReference>
<evidence type="ECO:0000313" key="11">
    <source>
        <dbReference type="EMBL" id="AUJ79255.1"/>
    </source>
</evidence>
<dbReference type="Proteomes" id="UP000234366">
    <property type="component" value="Chromosome"/>
</dbReference>
<dbReference type="GO" id="GO:0003677">
    <property type="term" value="F:DNA binding"/>
    <property type="evidence" value="ECO:0007669"/>
    <property type="project" value="UniProtKB-KW"/>
</dbReference>
<sequence>MNEVVKVLEVELGAILNASNDNIVITDGEGIVLKASRNCEDIYGRPLSEIIGKSVFDLQSRSVFSPSVTARVIQEKKEIQVMQTTSAGKSVMATGIPIMKNGEIFRIISFSHDLTEIRRLKEDYEQLQSKMRRYEKEIQELKNKTANSGEVVINSDRMEKLWVLLNRVAASDANVVLLGESGVGKTAFARALHQASHRKAGPFIEVNCGAIPENLFESEMFGYQGGAFTGANQKGKAGMIELAQKGTLFLDEVGELPFSIQVKLLKVLQEKRVTRIGGITGKHVDFRLVSASNQNLEELVQQGKFREDLFYRLNVVPITIPPLRERKEEIDQLMMHFLEKFNQKYGTSKFFHAEVFPLFLQYHWPGNVRELENMIERIIVTTDTNTIYPKDIGFLTGKTQADYDWSSLFEFNSSGGTLQDALKEVEKAWLKRAYRQCKTTYEMADILGISQATVVRRLKKYKIDSK</sequence>
<keyword evidence="6" id="KW-0804">Transcription</keyword>
<evidence type="ECO:0000256" key="1">
    <source>
        <dbReference type="ARBA" id="ARBA00022741"/>
    </source>
</evidence>
<dbReference type="PROSITE" id="PS50112">
    <property type="entry name" value="PAS"/>
    <property type="match status" value="1"/>
</dbReference>
<keyword evidence="2" id="KW-0058">Aromatic hydrocarbons catabolism</keyword>
<evidence type="ECO:0000256" key="2">
    <source>
        <dbReference type="ARBA" id="ARBA00022797"/>
    </source>
</evidence>
<dbReference type="InterPro" id="IPR009057">
    <property type="entry name" value="Homeodomain-like_sf"/>
</dbReference>
<dbReference type="SMART" id="SM00382">
    <property type="entry name" value="AAA"/>
    <property type="match status" value="1"/>
</dbReference>
<dbReference type="PANTHER" id="PTHR32071">
    <property type="entry name" value="TRANSCRIPTIONAL REGULATORY PROTEIN"/>
    <property type="match status" value="1"/>
</dbReference>
<name>A0AAI8N0D8_9BACI</name>
<dbReference type="Pfam" id="PF25601">
    <property type="entry name" value="AAA_lid_14"/>
    <property type="match status" value="1"/>
</dbReference>
<dbReference type="SMART" id="SM00091">
    <property type="entry name" value="PAS"/>
    <property type="match status" value="1"/>
</dbReference>
<dbReference type="Gene3D" id="3.40.50.300">
    <property type="entry name" value="P-loop containing nucleotide triphosphate hydrolases"/>
    <property type="match status" value="1"/>
</dbReference>
<dbReference type="PROSITE" id="PS00688">
    <property type="entry name" value="SIGMA54_INTERACT_3"/>
    <property type="match status" value="1"/>
</dbReference>
<dbReference type="AlphaFoldDB" id="A0AAI8N0D8"/>
<protein>
    <recommendedName>
        <fullName evidence="7">HTH-type transcriptional regulatory protein TyrR</fullName>
    </recommendedName>
</protein>
<keyword evidence="12" id="KW-1185">Reference proteome</keyword>
<evidence type="ECO:0000256" key="6">
    <source>
        <dbReference type="ARBA" id="ARBA00023163"/>
    </source>
</evidence>
<keyword evidence="5" id="KW-0238">DNA-binding</keyword>
<dbReference type="InterPro" id="IPR027417">
    <property type="entry name" value="P-loop_NTPase"/>
</dbReference>
<evidence type="ECO:0000259" key="10">
    <source>
        <dbReference type="PROSITE" id="PS50112"/>
    </source>
</evidence>
<dbReference type="InterPro" id="IPR058031">
    <property type="entry name" value="AAA_lid_NorR"/>
</dbReference>
<dbReference type="PANTHER" id="PTHR32071:SF57">
    <property type="entry name" value="C4-DICARBOXYLATE TRANSPORT TRANSCRIPTIONAL REGULATORY PROTEIN DCTD"/>
    <property type="match status" value="1"/>
</dbReference>
<dbReference type="Pfam" id="PF13426">
    <property type="entry name" value="PAS_9"/>
    <property type="match status" value="1"/>
</dbReference>
<keyword evidence="4" id="KW-0805">Transcription regulation</keyword>
<evidence type="ECO:0000313" key="12">
    <source>
        <dbReference type="Proteomes" id="UP000234366"/>
    </source>
</evidence>
<dbReference type="Pfam" id="PF18024">
    <property type="entry name" value="HTH_50"/>
    <property type="match status" value="1"/>
</dbReference>
<dbReference type="FunFam" id="3.40.50.300:FF:000006">
    <property type="entry name" value="DNA-binding transcriptional regulator NtrC"/>
    <property type="match status" value="1"/>
</dbReference>
<dbReference type="InterPro" id="IPR025943">
    <property type="entry name" value="Sigma_54_int_dom_ATP-bd_2"/>
</dbReference>
<dbReference type="KEGG" id="bsia:CWD84_01260"/>
<proteinExistence type="predicted"/>
<reference evidence="11 12" key="1">
    <citation type="submission" date="2017-11" db="EMBL/GenBank/DDBJ databases">
        <title>Genome sequence and genome mining of multiple bioactive secondary metabolites from a deep sea-derived Bacillus siamensis SCSIO 05746.</title>
        <authorList>
            <person name="Pan H.-Q."/>
            <person name="Ju J.-H."/>
        </authorList>
    </citation>
    <scope>NUCLEOTIDE SEQUENCE [LARGE SCALE GENOMIC DNA]</scope>
    <source>
        <strain evidence="11 12">SCSIO 05746</strain>
    </source>
</reference>
<feature type="domain" description="PAS" evidence="10">
    <location>
        <begin position="8"/>
        <end position="58"/>
    </location>
</feature>
<accession>A0AAI8N0D8</accession>
<dbReference type="InterPro" id="IPR025944">
    <property type="entry name" value="Sigma_54_int_dom_CS"/>
</dbReference>
<dbReference type="Gene3D" id="3.30.450.20">
    <property type="entry name" value="PAS domain"/>
    <property type="match status" value="1"/>
</dbReference>
<evidence type="ECO:0000256" key="5">
    <source>
        <dbReference type="ARBA" id="ARBA00023125"/>
    </source>
</evidence>
<keyword evidence="3" id="KW-0067">ATP-binding</keyword>
<feature type="domain" description="Sigma-54 factor interaction" evidence="9">
    <location>
        <begin position="151"/>
        <end position="380"/>
    </location>
</feature>
<evidence type="ECO:0000256" key="8">
    <source>
        <dbReference type="SAM" id="Coils"/>
    </source>
</evidence>
<dbReference type="InterPro" id="IPR030828">
    <property type="entry name" value="HTH_TyrR"/>
</dbReference>
<dbReference type="EMBL" id="CP025001">
    <property type="protein sequence ID" value="AUJ79255.1"/>
    <property type="molecule type" value="Genomic_DNA"/>
</dbReference>
<dbReference type="NCBIfam" id="TIGR00229">
    <property type="entry name" value="sensory_box"/>
    <property type="match status" value="1"/>
</dbReference>
<evidence type="ECO:0000256" key="7">
    <source>
        <dbReference type="ARBA" id="ARBA00029500"/>
    </source>
</evidence>
<dbReference type="GO" id="GO:0005524">
    <property type="term" value="F:ATP binding"/>
    <property type="evidence" value="ECO:0007669"/>
    <property type="project" value="UniProtKB-KW"/>
</dbReference>
<dbReference type="CDD" id="cd00130">
    <property type="entry name" value="PAS"/>
    <property type="match status" value="1"/>
</dbReference>
<dbReference type="SUPFAM" id="SSF46689">
    <property type="entry name" value="Homeodomain-like"/>
    <property type="match status" value="1"/>
</dbReference>
<feature type="coiled-coil region" evidence="8">
    <location>
        <begin position="117"/>
        <end position="151"/>
    </location>
</feature>